<dbReference type="RefSeq" id="WP_126017335.1">
    <property type="nucleotide sequence ID" value="NZ_CP034437.1"/>
</dbReference>
<keyword evidence="1" id="KW-0812">Transmembrane</keyword>
<accession>A0A3S9A762</accession>
<evidence type="ECO:0000256" key="1">
    <source>
        <dbReference type="SAM" id="Phobius"/>
    </source>
</evidence>
<name>A0A3S9A762_9BACL</name>
<gene>
    <name evidence="2" type="ORF">EJC50_19570</name>
</gene>
<dbReference type="KEGG" id="palb:EJC50_19570"/>
<dbReference type="Proteomes" id="UP000272528">
    <property type="component" value="Chromosome"/>
</dbReference>
<dbReference type="AlphaFoldDB" id="A0A3S9A762"/>
<sequence length="108" mass="12303">MDMSVFWLVYIGIGIILAILFVIKYGYPTGTQTSVTFSFGEAKEYFFTKHYCKHCNTQLKRSSTKAFKGKGWSKSAVDGEFMFGEKYDMKFSLKCPNCNANFNLNEVG</sequence>
<evidence type="ECO:0000313" key="2">
    <source>
        <dbReference type="EMBL" id="AZN41629.1"/>
    </source>
</evidence>
<evidence type="ECO:0000313" key="3">
    <source>
        <dbReference type="Proteomes" id="UP000272528"/>
    </source>
</evidence>
<feature type="transmembrane region" description="Helical" evidence="1">
    <location>
        <begin position="6"/>
        <end position="27"/>
    </location>
</feature>
<dbReference type="EMBL" id="CP034437">
    <property type="protein sequence ID" value="AZN41629.1"/>
    <property type="molecule type" value="Genomic_DNA"/>
</dbReference>
<proteinExistence type="predicted"/>
<organism evidence="2 3">
    <name type="scientific">Paenibacillus albus</name>
    <dbReference type="NCBI Taxonomy" id="2495582"/>
    <lineage>
        <taxon>Bacteria</taxon>
        <taxon>Bacillati</taxon>
        <taxon>Bacillota</taxon>
        <taxon>Bacilli</taxon>
        <taxon>Bacillales</taxon>
        <taxon>Paenibacillaceae</taxon>
        <taxon>Paenibacillus</taxon>
    </lineage>
</organism>
<dbReference type="OrthoDB" id="2655647at2"/>
<reference evidence="3" key="1">
    <citation type="submission" date="2018-12" db="EMBL/GenBank/DDBJ databases">
        <title>Genome sequence of Peanibacillus sp.</title>
        <authorList>
            <person name="Subramani G."/>
            <person name="Srinivasan S."/>
            <person name="Kim M.K."/>
        </authorList>
    </citation>
    <scope>NUCLEOTIDE SEQUENCE [LARGE SCALE GENOMIC DNA]</scope>
    <source>
        <strain evidence="3">18JY67-1</strain>
    </source>
</reference>
<keyword evidence="1" id="KW-1133">Transmembrane helix</keyword>
<protein>
    <submittedName>
        <fullName evidence="2">Uncharacterized protein</fullName>
    </submittedName>
</protein>
<keyword evidence="3" id="KW-1185">Reference proteome</keyword>
<keyword evidence="1" id="KW-0472">Membrane</keyword>